<evidence type="ECO:0000313" key="1">
    <source>
        <dbReference type="EMBL" id="QKG83165.1"/>
    </source>
</evidence>
<accession>A0A7D3Y2X2</accession>
<dbReference type="RefSeq" id="WP_173219395.1">
    <property type="nucleotide sequence ID" value="NZ_CP048104.1"/>
</dbReference>
<protein>
    <submittedName>
        <fullName evidence="1">Uncharacterized protein</fullName>
    </submittedName>
</protein>
<gene>
    <name evidence="1" type="ORF">GXN76_00940</name>
</gene>
<dbReference type="AlphaFoldDB" id="A0A7D3Y2X2"/>
<dbReference type="KEGG" id="kpul:GXN76_00940"/>
<keyword evidence="2" id="KW-1185">Reference proteome</keyword>
<sequence>MNIKSPEPPKEVVDQVLRYKRPKESYEIFVTRVEYNNELYYYTAYSVKKGIVADIVIREDGKVPSISDLDTQKILRLAIGVNSKMRHFLIHGPSWSYTVDKVWYNQGKLLKKMYQKYEKKMSGEVEESFQTFMQVPIGILKNYKVIKESYQKAKQLEREMTRRGDITNQTIDMELKVAWDKMFHAKNNQHLLFLNSTESRKRVIQFLSKEIPLWNLLDRWKLQKIKSQHRSMLFKKDEREDVLAVQDDVTRSKVGEETFKKILASNRNPR</sequence>
<proteinExistence type="predicted"/>
<name>A0A7D3Y2X2_9BACL</name>
<evidence type="ECO:0000313" key="2">
    <source>
        <dbReference type="Proteomes" id="UP000503088"/>
    </source>
</evidence>
<dbReference type="Proteomes" id="UP000503088">
    <property type="component" value="Chromosome"/>
</dbReference>
<dbReference type="EMBL" id="CP048104">
    <property type="protein sequence ID" value="QKG83165.1"/>
    <property type="molecule type" value="Genomic_DNA"/>
</dbReference>
<reference evidence="1 2" key="1">
    <citation type="submission" date="2020-01" db="EMBL/GenBank/DDBJ databases">
        <authorList>
            <person name="Gulvik C.A."/>
            <person name="Batra D.G."/>
        </authorList>
    </citation>
    <scope>NUCLEOTIDE SEQUENCE [LARGE SCALE GENOMIC DNA]</scope>
    <source>
        <strain evidence="1 2">W9323</strain>
    </source>
</reference>
<organism evidence="1 2">
    <name type="scientific">Kroppenstedtia pulmonis</name>
    <dbReference type="NCBI Taxonomy" id="1380685"/>
    <lineage>
        <taxon>Bacteria</taxon>
        <taxon>Bacillati</taxon>
        <taxon>Bacillota</taxon>
        <taxon>Bacilli</taxon>
        <taxon>Bacillales</taxon>
        <taxon>Thermoactinomycetaceae</taxon>
        <taxon>Kroppenstedtia</taxon>
    </lineage>
</organism>